<reference evidence="2 3" key="1">
    <citation type="submission" date="2020-07" db="EMBL/GenBank/DDBJ databases">
        <title>Sequencing the genomes of 1000 actinobacteria strains.</title>
        <authorList>
            <person name="Klenk H.-P."/>
        </authorList>
    </citation>
    <scope>NUCLEOTIDE SEQUENCE [LARGE SCALE GENOMIC DNA]</scope>
    <source>
        <strain evidence="2 3">DSM 44121</strain>
    </source>
</reference>
<keyword evidence="1" id="KW-0472">Membrane</keyword>
<comment type="caution">
    <text evidence="2">The sequence shown here is derived from an EMBL/GenBank/DDBJ whole genome shotgun (WGS) entry which is preliminary data.</text>
</comment>
<dbReference type="Proteomes" id="UP000540568">
    <property type="component" value="Unassembled WGS sequence"/>
</dbReference>
<name>A0A7W3PGP3_9MICO</name>
<feature type="transmembrane region" description="Helical" evidence="1">
    <location>
        <begin position="6"/>
        <end position="25"/>
    </location>
</feature>
<evidence type="ECO:0000313" key="3">
    <source>
        <dbReference type="Proteomes" id="UP000540568"/>
    </source>
</evidence>
<accession>A0A7W3PGP3</accession>
<keyword evidence="1" id="KW-0812">Transmembrane</keyword>
<gene>
    <name evidence="2" type="ORF">FHX71_005190</name>
</gene>
<protein>
    <submittedName>
        <fullName evidence="2">Uncharacterized protein</fullName>
    </submittedName>
</protein>
<evidence type="ECO:0000256" key="1">
    <source>
        <dbReference type="SAM" id="Phobius"/>
    </source>
</evidence>
<dbReference type="RefSeq" id="WP_182620354.1">
    <property type="nucleotide sequence ID" value="NZ_BAAATF010000009.1"/>
</dbReference>
<keyword evidence="1" id="KW-1133">Transmembrane helix</keyword>
<proteinExistence type="predicted"/>
<dbReference type="EMBL" id="JACGWV010000003">
    <property type="protein sequence ID" value="MBA8811183.1"/>
    <property type="molecule type" value="Genomic_DNA"/>
</dbReference>
<feature type="transmembrane region" description="Helical" evidence="1">
    <location>
        <begin position="53"/>
        <end position="75"/>
    </location>
</feature>
<sequence length="76" mass="8511">MESGLLLKVALSVVGALILVAPFSNPRRFREQVFRSPVGAWMTKRRPDLTERVVTLHTVAFFFGVIGLVVMAWIVI</sequence>
<dbReference type="AlphaFoldDB" id="A0A7W3PGP3"/>
<organism evidence="2 3">
    <name type="scientific">Promicromonospora sukumoe</name>
    <dbReference type="NCBI Taxonomy" id="88382"/>
    <lineage>
        <taxon>Bacteria</taxon>
        <taxon>Bacillati</taxon>
        <taxon>Actinomycetota</taxon>
        <taxon>Actinomycetes</taxon>
        <taxon>Micrococcales</taxon>
        <taxon>Promicromonosporaceae</taxon>
        <taxon>Promicromonospora</taxon>
    </lineage>
</organism>
<evidence type="ECO:0000313" key="2">
    <source>
        <dbReference type="EMBL" id="MBA8811183.1"/>
    </source>
</evidence>
<keyword evidence="3" id="KW-1185">Reference proteome</keyword>